<comment type="caution">
    <text evidence="5">The sequence shown here is derived from an EMBL/GenBank/DDBJ whole genome shotgun (WGS) entry which is preliminary data.</text>
</comment>
<dbReference type="SUPFAM" id="SSF47413">
    <property type="entry name" value="lambda repressor-like DNA-binding domains"/>
    <property type="match status" value="1"/>
</dbReference>
<dbReference type="Proteomes" id="UP000323257">
    <property type="component" value="Unassembled WGS sequence"/>
</dbReference>
<dbReference type="SUPFAM" id="SSF53822">
    <property type="entry name" value="Periplasmic binding protein-like I"/>
    <property type="match status" value="1"/>
</dbReference>
<name>A0A5S5CH12_9BACL</name>
<dbReference type="AlphaFoldDB" id="A0A5S5CH12"/>
<evidence type="ECO:0000313" key="6">
    <source>
        <dbReference type="Proteomes" id="UP000323257"/>
    </source>
</evidence>
<evidence type="ECO:0000256" key="3">
    <source>
        <dbReference type="ARBA" id="ARBA00023163"/>
    </source>
</evidence>
<evidence type="ECO:0000259" key="4">
    <source>
        <dbReference type="PROSITE" id="PS50932"/>
    </source>
</evidence>
<keyword evidence="6" id="KW-1185">Reference proteome</keyword>
<dbReference type="EMBL" id="VNHS01000001">
    <property type="protein sequence ID" value="TYP79002.1"/>
    <property type="molecule type" value="Genomic_DNA"/>
</dbReference>
<dbReference type="GO" id="GO:0003700">
    <property type="term" value="F:DNA-binding transcription factor activity"/>
    <property type="evidence" value="ECO:0007669"/>
    <property type="project" value="TreeGrafter"/>
</dbReference>
<dbReference type="SMART" id="SM00354">
    <property type="entry name" value="HTH_LACI"/>
    <property type="match status" value="1"/>
</dbReference>
<gene>
    <name evidence="5" type="ORF">BCM02_101117</name>
</gene>
<dbReference type="InterPro" id="IPR028082">
    <property type="entry name" value="Peripla_BP_I"/>
</dbReference>
<accession>A0A5S5CH12</accession>
<proteinExistence type="predicted"/>
<protein>
    <submittedName>
        <fullName evidence="5">LacI family transcriptional regulator</fullName>
    </submittedName>
</protein>
<dbReference type="PROSITE" id="PS00356">
    <property type="entry name" value="HTH_LACI_1"/>
    <property type="match status" value="1"/>
</dbReference>
<dbReference type="GO" id="GO:0000976">
    <property type="term" value="F:transcription cis-regulatory region binding"/>
    <property type="evidence" value="ECO:0007669"/>
    <property type="project" value="TreeGrafter"/>
</dbReference>
<feature type="domain" description="HTH lacI-type" evidence="4">
    <location>
        <begin position="4"/>
        <end position="58"/>
    </location>
</feature>
<evidence type="ECO:0000256" key="2">
    <source>
        <dbReference type="ARBA" id="ARBA00023125"/>
    </source>
</evidence>
<reference evidence="5 6" key="1">
    <citation type="submission" date="2019-07" db="EMBL/GenBank/DDBJ databases">
        <title>Genomic Encyclopedia of Type Strains, Phase III (KMG-III): the genomes of soil and plant-associated and newly described type strains.</title>
        <authorList>
            <person name="Whitman W."/>
        </authorList>
    </citation>
    <scope>NUCLEOTIDE SEQUENCE [LARGE SCALE GENOMIC DNA]</scope>
    <source>
        <strain evidence="5 6">BL24</strain>
    </source>
</reference>
<dbReference type="PANTHER" id="PTHR30146:SF109">
    <property type="entry name" value="HTH-TYPE TRANSCRIPTIONAL REGULATOR GALS"/>
    <property type="match status" value="1"/>
</dbReference>
<evidence type="ECO:0000256" key="1">
    <source>
        <dbReference type="ARBA" id="ARBA00023015"/>
    </source>
</evidence>
<dbReference type="Pfam" id="PF00356">
    <property type="entry name" value="LacI"/>
    <property type="match status" value="1"/>
</dbReference>
<sequence>MSRITIRDVARIANVSVTTVSNVLNKTGRTSPETMRKVEQVMEELQFVPSTSARNLRDKKSHLIGVIVPFLEKGRLKDNPFYWQLLSAIEEGTRSHQFHLILFGADENESFSFVHERHLDGLIVIGTFDNSPVLERLLQLNVPCVFMDSYLSDPKLAQVNIDDQAGGHLGTKHLLGLGHRRIAVLSGVLQHNGVSHERWLGYRRALEEAGIPYDPSLVLQEPVSLEGGYHAGLKAATLPAEERFTAVFAFSDVGAIGFMKAMHDLGISVPDQMSIVGFDDIFLSPYIPVSITTVKQDLIEKGQAAVNMLLSQIHGESTDNCKHVLPVSLSVRNSTKAL</sequence>
<dbReference type="CDD" id="cd01392">
    <property type="entry name" value="HTH_LacI"/>
    <property type="match status" value="1"/>
</dbReference>
<keyword evidence="3" id="KW-0804">Transcription</keyword>
<keyword evidence="2" id="KW-0238">DNA-binding</keyword>
<dbReference type="PANTHER" id="PTHR30146">
    <property type="entry name" value="LACI-RELATED TRANSCRIPTIONAL REPRESSOR"/>
    <property type="match status" value="1"/>
</dbReference>
<dbReference type="PROSITE" id="PS50932">
    <property type="entry name" value="HTH_LACI_2"/>
    <property type="match status" value="1"/>
</dbReference>
<dbReference type="InterPro" id="IPR046335">
    <property type="entry name" value="LacI/GalR-like_sensor"/>
</dbReference>
<dbReference type="Pfam" id="PF13377">
    <property type="entry name" value="Peripla_BP_3"/>
    <property type="match status" value="1"/>
</dbReference>
<dbReference type="InterPro" id="IPR000843">
    <property type="entry name" value="HTH_LacI"/>
</dbReference>
<dbReference type="CDD" id="cd06267">
    <property type="entry name" value="PBP1_LacI_sugar_binding-like"/>
    <property type="match status" value="1"/>
</dbReference>
<dbReference type="OrthoDB" id="9796186at2"/>
<organism evidence="5 6">
    <name type="scientific">Paenibacillus methanolicus</name>
    <dbReference type="NCBI Taxonomy" id="582686"/>
    <lineage>
        <taxon>Bacteria</taxon>
        <taxon>Bacillati</taxon>
        <taxon>Bacillota</taxon>
        <taxon>Bacilli</taxon>
        <taxon>Bacillales</taxon>
        <taxon>Paenibacillaceae</taxon>
        <taxon>Paenibacillus</taxon>
    </lineage>
</organism>
<dbReference type="Gene3D" id="3.40.50.2300">
    <property type="match status" value="2"/>
</dbReference>
<dbReference type="InterPro" id="IPR010982">
    <property type="entry name" value="Lambda_DNA-bd_dom_sf"/>
</dbReference>
<dbReference type="RefSeq" id="WP_148927116.1">
    <property type="nucleotide sequence ID" value="NZ_VNHS01000001.1"/>
</dbReference>
<evidence type="ECO:0000313" key="5">
    <source>
        <dbReference type="EMBL" id="TYP79002.1"/>
    </source>
</evidence>
<dbReference type="PRINTS" id="PR00036">
    <property type="entry name" value="HTHLACI"/>
</dbReference>
<dbReference type="Gene3D" id="1.10.260.40">
    <property type="entry name" value="lambda repressor-like DNA-binding domains"/>
    <property type="match status" value="1"/>
</dbReference>
<keyword evidence="1" id="KW-0805">Transcription regulation</keyword>